<feature type="transmembrane region" description="Helical" evidence="7">
    <location>
        <begin position="136"/>
        <end position="155"/>
    </location>
</feature>
<dbReference type="EMBL" id="NRRU01000039">
    <property type="protein sequence ID" value="MBK1713468.1"/>
    <property type="molecule type" value="Genomic_DNA"/>
</dbReference>
<dbReference type="InterPro" id="IPR035952">
    <property type="entry name" value="Rhomboid-like_sf"/>
</dbReference>
<feature type="domain" description="Peptidase S54 rhomboid" evidence="8">
    <location>
        <begin position="43"/>
        <end position="184"/>
    </location>
</feature>
<dbReference type="SUPFAM" id="SSF144091">
    <property type="entry name" value="Rhomboid-like"/>
    <property type="match status" value="1"/>
</dbReference>
<keyword evidence="4" id="KW-0378">Hydrolase</keyword>
<proteinExistence type="inferred from homology"/>
<evidence type="ECO:0000256" key="6">
    <source>
        <dbReference type="ARBA" id="ARBA00023136"/>
    </source>
</evidence>
<dbReference type="InterPro" id="IPR022764">
    <property type="entry name" value="Peptidase_S54_rhomboid_dom"/>
</dbReference>
<dbReference type="GO" id="GO:0008233">
    <property type="term" value="F:peptidase activity"/>
    <property type="evidence" value="ECO:0007669"/>
    <property type="project" value="UniProtKB-KW"/>
</dbReference>
<keyword evidence="9" id="KW-0645">Protease</keyword>
<protein>
    <submittedName>
        <fullName evidence="9">Rhomboid family intramembrane serine protease</fullName>
    </submittedName>
</protein>
<evidence type="ECO:0000256" key="3">
    <source>
        <dbReference type="ARBA" id="ARBA00022692"/>
    </source>
</evidence>
<comment type="caution">
    <text evidence="9">The sequence shown here is derived from an EMBL/GenBank/DDBJ whole genome shotgun (WGS) entry which is preliminary data.</text>
</comment>
<dbReference type="PANTHER" id="PTHR43731:SF14">
    <property type="entry name" value="PRESENILIN-ASSOCIATED RHOMBOID-LIKE PROTEIN, MITOCHONDRIAL"/>
    <property type="match status" value="1"/>
</dbReference>
<keyword evidence="6 7" id="KW-0472">Membrane</keyword>
<dbReference type="RefSeq" id="WP_200378766.1">
    <property type="nucleotide sequence ID" value="NZ_NRRU01000039.1"/>
</dbReference>
<evidence type="ECO:0000313" key="9">
    <source>
        <dbReference type="EMBL" id="MBK1713468.1"/>
    </source>
</evidence>
<dbReference type="InterPro" id="IPR050925">
    <property type="entry name" value="Rhomboid_protease_S54"/>
</dbReference>
<keyword evidence="5 7" id="KW-1133">Transmembrane helix</keyword>
<keyword evidence="3 7" id="KW-0812">Transmembrane</keyword>
<evidence type="ECO:0000256" key="5">
    <source>
        <dbReference type="ARBA" id="ARBA00022989"/>
    </source>
</evidence>
<evidence type="ECO:0000259" key="8">
    <source>
        <dbReference type="Pfam" id="PF01694"/>
    </source>
</evidence>
<evidence type="ECO:0000256" key="4">
    <source>
        <dbReference type="ARBA" id="ARBA00022801"/>
    </source>
</evidence>
<reference evidence="9" key="1">
    <citation type="submission" date="2017-08" db="EMBL/GenBank/DDBJ databases">
        <authorList>
            <person name="Imhoff J.F."/>
            <person name="Rahn T."/>
            <person name="Kuenzel S."/>
            <person name="Neulinger S.C."/>
        </authorList>
    </citation>
    <scope>NUCLEOTIDE SEQUENCE</scope>
    <source>
        <strain evidence="9">IM 151</strain>
    </source>
</reference>
<comment type="similarity">
    <text evidence="2">Belongs to the peptidase S54 family.</text>
</comment>
<feature type="transmembrane region" description="Helical" evidence="7">
    <location>
        <begin position="108"/>
        <end position="129"/>
    </location>
</feature>
<evidence type="ECO:0000256" key="7">
    <source>
        <dbReference type="SAM" id="Phobius"/>
    </source>
</evidence>
<keyword evidence="10" id="KW-1185">Reference proteome</keyword>
<organism evidence="9 10">
    <name type="scientific">Rubrivivax gelatinosus</name>
    <name type="common">Rhodocyclus gelatinosus</name>
    <name type="synonym">Rhodopseudomonas gelatinosa</name>
    <dbReference type="NCBI Taxonomy" id="28068"/>
    <lineage>
        <taxon>Bacteria</taxon>
        <taxon>Pseudomonadati</taxon>
        <taxon>Pseudomonadota</taxon>
        <taxon>Betaproteobacteria</taxon>
        <taxon>Burkholderiales</taxon>
        <taxon>Sphaerotilaceae</taxon>
        <taxon>Rubrivivax</taxon>
    </lineage>
</organism>
<sequence length="200" mass="21681">MFGAPVSTLLLLVIVGASAIALTRRHDWLERGLFRPFWLVRRGEWTSVVSSAFLHADFPHLLFNAFTFWAFAFMLERRIGSGAFAALYAFGIVASSVGTWLQHRREPGYATLGASGAVLAVLFASIVYFPTGSLYVFPLPVPLPAPLFALGYLAYTIWASRQDFGRVNHDAHLGGAVAGVAFVVFSDPAQVAAAFAAWLG</sequence>
<evidence type="ECO:0000256" key="1">
    <source>
        <dbReference type="ARBA" id="ARBA00004141"/>
    </source>
</evidence>
<feature type="transmembrane region" description="Helical" evidence="7">
    <location>
        <begin position="58"/>
        <end position="75"/>
    </location>
</feature>
<dbReference type="PANTHER" id="PTHR43731">
    <property type="entry name" value="RHOMBOID PROTEASE"/>
    <property type="match status" value="1"/>
</dbReference>
<name>A0ABS1DVD5_RUBGE</name>
<dbReference type="Pfam" id="PF01694">
    <property type="entry name" value="Rhomboid"/>
    <property type="match status" value="1"/>
</dbReference>
<gene>
    <name evidence="9" type="ORF">CKO43_11840</name>
</gene>
<accession>A0ABS1DVD5</accession>
<comment type="subcellular location">
    <subcellularLocation>
        <location evidence="1">Membrane</location>
        <topology evidence="1">Multi-pass membrane protein</topology>
    </subcellularLocation>
</comment>
<dbReference type="GO" id="GO:0006508">
    <property type="term" value="P:proteolysis"/>
    <property type="evidence" value="ECO:0007669"/>
    <property type="project" value="UniProtKB-KW"/>
</dbReference>
<feature type="transmembrane region" description="Helical" evidence="7">
    <location>
        <begin position="175"/>
        <end position="199"/>
    </location>
</feature>
<evidence type="ECO:0000256" key="2">
    <source>
        <dbReference type="ARBA" id="ARBA00009045"/>
    </source>
</evidence>
<dbReference type="Gene3D" id="1.20.1540.10">
    <property type="entry name" value="Rhomboid-like"/>
    <property type="match status" value="1"/>
</dbReference>
<reference evidence="9" key="2">
    <citation type="journal article" date="2020" name="Microorganisms">
        <title>Osmotic Adaptation and Compatible Solute Biosynthesis of Phototrophic Bacteria as Revealed from Genome Analyses.</title>
        <authorList>
            <person name="Imhoff J.F."/>
            <person name="Rahn T."/>
            <person name="Kunzel S."/>
            <person name="Keller A."/>
            <person name="Neulinger S.C."/>
        </authorList>
    </citation>
    <scope>NUCLEOTIDE SEQUENCE</scope>
    <source>
        <strain evidence="9">IM 151</strain>
    </source>
</reference>
<feature type="transmembrane region" description="Helical" evidence="7">
    <location>
        <begin position="82"/>
        <end position="102"/>
    </location>
</feature>
<dbReference type="Proteomes" id="UP001041814">
    <property type="component" value="Unassembled WGS sequence"/>
</dbReference>
<evidence type="ECO:0000313" key="10">
    <source>
        <dbReference type="Proteomes" id="UP001041814"/>
    </source>
</evidence>